<dbReference type="EMBL" id="JANBVO010000004">
    <property type="protein sequence ID" value="KAJ9154767.1"/>
    <property type="molecule type" value="Genomic_DNA"/>
</dbReference>
<dbReference type="InterPro" id="IPR001138">
    <property type="entry name" value="Zn2Cys6_DnaBD"/>
</dbReference>
<keyword evidence="3" id="KW-0805">Transcription regulation</keyword>
<dbReference type="GO" id="GO:0000981">
    <property type="term" value="F:DNA-binding transcription factor activity, RNA polymerase II-specific"/>
    <property type="evidence" value="ECO:0007669"/>
    <property type="project" value="InterPro"/>
</dbReference>
<dbReference type="InterPro" id="IPR036864">
    <property type="entry name" value="Zn2-C6_fun-type_DNA-bd_sf"/>
</dbReference>
<protein>
    <submittedName>
        <fullName evidence="8">Zn(2)-Cys(6) zinc finger domain protein</fullName>
    </submittedName>
</protein>
<evidence type="ECO:0000313" key="8">
    <source>
        <dbReference type="EMBL" id="KAJ9154767.1"/>
    </source>
</evidence>
<dbReference type="Pfam" id="PF00172">
    <property type="entry name" value="Zn_clus"/>
    <property type="match status" value="2"/>
</dbReference>
<dbReference type="GO" id="GO:0005634">
    <property type="term" value="C:nucleus"/>
    <property type="evidence" value="ECO:0007669"/>
    <property type="project" value="UniProtKB-SubCell"/>
</dbReference>
<keyword evidence="2" id="KW-0479">Metal-binding</keyword>
<evidence type="ECO:0000256" key="1">
    <source>
        <dbReference type="ARBA" id="ARBA00004123"/>
    </source>
</evidence>
<comment type="caution">
    <text evidence="8">The sequence shown here is derived from an EMBL/GenBank/DDBJ whole genome shotgun (WGS) entry which is preliminary data.</text>
</comment>
<dbReference type="GO" id="GO:0003677">
    <property type="term" value="F:DNA binding"/>
    <property type="evidence" value="ECO:0007669"/>
    <property type="project" value="InterPro"/>
</dbReference>
<dbReference type="SUPFAM" id="SSF57701">
    <property type="entry name" value="Zn2/Cys6 DNA-binding domain"/>
    <property type="match status" value="2"/>
</dbReference>
<dbReference type="GO" id="GO:0006351">
    <property type="term" value="P:DNA-templated transcription"/>
    <property type="evidence" value="ECO:0007669"/>
    <property type="project" value="InterPro"/>
</dbReference>
<keyword evidence="4" id="KW-0804">Transcription</keyword>
<comment type="subcellular location">
    <subcellularLocation>
        <location evidence="1">Nucleus</location>
    </subcellularLocation>
</comment>
<dbReference type="GO" id="GO:0008270">
    <property type="term" value="F:zinc ion binding"/>
    <property type="evidence" value="ECO:0007669"/>
    <property type="project" value="InterPro"/>
</dbReference>
<dbReference type="Pfam" id="PF04082">
    <property type="entry name" value="Fungal_trans"/>
    <property type="match status" value="1"/>
</dbReference>
<dbReference type="PANTHER" id="PTHR47338:SF7">
    <property type="entry name" value="ZN(II)2CYS6 TRANSCRIPTION FACTOR (EUROFUNG)"/>
    <property type="match status" value="1"/>
</dbReference>
<evidence type="ECO:0000256" key="5">
    <source>
        <dbReference type="ARBA" id="ARBA00023242"/>
    </source>
</evidence>
<feature type="domain" description="Zn(2)-C6 fungal-type" evidence="7">
    <location>
        <begin position="120"/>
        <end position="150"/>
    </location>
</feature>
<dbReference type="PROSITE" id="PS00463">
    <property type="entry name" value="ZN2_CY6_FUNGAL_1"/>
    <property type="match status" value="1"/>
</dbReference>
<evidence type="ECO:0000256" key="2">
    <source>
        <dbReference type="ARBA" id="ARBA00022723"/>
    </source>
</evidence>
<feature type="domain" description="Zn(2)-C6 fungal-type" evidence="7">
    <location>
        <begin position="52"/>
        <end position="84"/>
    </location>
</feature>
<dbReference type="Gene3D" id="4.10.240.10">
    <property type="entry name" value="Zn(2)-C6 fungal-type DNA-binding domain"/>
    <property type="match status" value="2"/>
</dbReference>
<name>A0AA38SAF2_9PEZI</name>
<evidence type="ECO:0000259" key="7">
    <source>
        <dbReference type="PROSITE" id="PS50048"/>
    </source>
</evidence>
<evidence type="ECO:0000256" key="6">
    <source>
        <dbReference type="SAM" id="MobiDB-lite"/>
    </source>
</evidence>
<sequence length="854" mass="95077">MDLADPTPAACDGLGARGSGASAASPQSSITAAGASGPRTKRRRNAGNPDDCCRTCRLRKVKCSGNKGSGPCANCSRLDLACAFVQSADSDQSQVEKISRTTPSRDLTEAGTLRKRAQRACSQCHLHKTKCSGDLPRCRRCQSGDLVCEYIAAKRKFSNVTLQFADGPGRQDVGGPILIKEESTVSASTPELETPVASDSLDPVQPSALVAENVLANRHVLLKHIDAYFHFYFPIPCYGFLHPPTIYRAFEEGSLSSVVAAGICSFTSRIVSPGQATGMMSQWSDQVDFHIFRNMDSFLRADARENLVVLGLATLYNWVNGHWNKVWMYLAMAARVITALQLNWDAAGPFIKQEGTRRLVWMVWMMDRLLSGGFDDHLVLRDEMMYLRFPCSNDSFRDGKPSLSEPISQKPSSAKKAQELSMYGCHIRLHRIRHHILGVTKRFVAPPTQHPRRPRVEPSQVMDSVTSLQSQLSRFSESLPDHLKFSELNTQRMFGSAERSPYVMLHVWHWQLHVDLYRFAVPGLREEANSGLLSRLPHEFIRKSQKQAVAYAVSLARFWQMLQRLVADKSPGVDRLFTADHNLAVIVIQSTKILLAARQHHLYSDLGEHSTAPLCRNESIDDGTLAALIESNLEVLAPLASFLPRVKEITHDLRATVENFHYDSEYDKPHTIGMPAVKPPDNVRLPGPHYILENAFTQADHDGVDDAERNASMAERWFRGGHASTGPPQPDKLNIHELDLPELPFHLAQARGFSVEPQPSSTQEQSMHGFAESPIEQTHFHLGTPYDFMSQMTLSQQQAFDRRIDMSSQGVLGGPQHAQYTLDTPGSSYLGSFPMPYFDGNLGTQSLFRQVNYG</sequence>
<gene>
    <name evidence="8" type="ORF">NKR23_g2207</name>
</gene>
<organism evidence="8 9">
    <name type="scientific">Pleurostoma richardsiae</name>
    <dbReference type="NCBI Taxonomy" id="41990"/>
    <lineage>
        <taxon>Eukaryota</taxon>
        <taxon>Fungi</taxon>
        <taxon>Dikarya</taxon>
        <taxon>Ascomycota</taxon>
        <taxon>Pezizomycotina</taxon>
        <taxon>Sordariomycetes</taxon>
        <taxon>Sordariomycetidae</taxon>
        <taxon>Calosphaeriales</taxon>
        <taxon>Pleurostomataceae</taxon>
        <taxon>Pleurostoma</taxon>
    </lineage>
</organism>
<dbReference type="CDD" id="cd12148">
    <property type="entry name" value="fungal_TF_MHR"/>
    <property type="match status" value="1"/>
</dbReference>
<keyword evidence="9" id="KW-1185">Reference proteome</keyword>
<dbReference type="SMART" id="SM00906">
    <property type="entry name" value="Fungal_trans"/>
    <property type="match status" value="1"/>
</dbReference>
<evidence type="ECO:0000256" key="4">
    <source>
        <dbReference type="ARBA" id="ARBA00023163"/>
    </source>
</evidence>
<reference evidence="8" key="1">
    <citation type="submission" date="2022-07" db="EMBL/GenBank/DDBJ databases">
        <title>Fungi with potential for degradation of polypropylene.</title>
        <authorList>
            <person name="Gostincar C."/>
        </authorList>
    </citation>
    <scope>NUCLEOTIDE SEQUENCE</scope>
    <source>
        <strain evidence="8">EXF-13308</strain>
    </source>
</reference>
<proteinExistence type="predicted"/>
<evidence type="ECO:0000256" key="3">
    <source>
        <dbReference type="ARBA" id="ARBA00023015"/>
    </source>
</evidence>
<keyword evidence="5" id="KW-0539">Nucleus</keyword>
<dbReference type="InterPro" id="IPR007219">
    <property type="entry name" value="XnlR_reg_dom"/>
</dbReference>
<feature type="region of interest" description="Disordered" evidence="6">
    <location>
        <begin position="1"/>
        <end position="48"/>
    </location>
</feature>
<accession>A0AA38SAF2</accession>
<dbReference type="AlphaFoldDB" id="A0AA38SAF2"/>
<evidence type="ECO:0000313" key="9">
    <source>
        <dbReference type="Proteomes" id="UP001174694"/>
    </source>
</evidence>
<dbReference type="InterPro" id="IPR050815">
    <property type="entry name" value="TF_fung"/>
</dbReference>
<dbReference type="CDD" id="cd00067">
    <property type="entry name" value="GAL4"/>
    <property type="match status" value="2"/>
</dbReference>
<dbReference type="PANTHER" id="PTHR47338">
    <property type="entry name" value="ZN(II)2CYS6 TRANSCRIPTION FACTOR (EUROFUNG)-RELATED"/>
    <property type="match status" value="1"/>
</dbReference>
<dbReference type="SMART" id="SM00066">
    <property type="entry name" value="GAL4"/>
    <property type="match status" value="2"/>
</dbReference>
<dbReference type="PROSITE" id="PS50048">
    <property type="entry name" value="ZN2_CY6_FUNGAL_2"/>
    <property type="match status" value="2"/>
</dbReference>
<feature type="compositionally biased region" description="Low complexity" evidence="6">
    <location>
        <begin position="19"/>
        <end position="29"/>
    </location>
</feature>
<dbReference type="Proteomes" id="UP001174694">
    <property type="component" value="Unassembled WGS sequence"/>
</dbReference>